<evidence type="ECO:0000256" key="1">
    <source>
        <dbReference type="ARBA" id="ARBA00004651"/>
    </source>
</evidence>
<feature type="transmembrane region" description="Helical" evidence="13">
    <location>
        <begin position="88"/>
        <end position="108"/>
    </location>
</feature>
<protein>
    <recommendedName>
        <fullName evidence="3 13">Flagellar biosynthetic protein FlhB</fullName>
    </recommendedName>
</protein>
<feature type="compositionally biased region" description="Basic and acidic residues" evidence="14">
    <location>
        <begin position="370"/>
        <end position="380"/>
    </location>
</feature>
<dbReference type="PANTHER" id="PTHR30531:SF12">
    <property type="entry name" value="FLAGELLAR BIOSYNTHETIC PROTEIN FLHB"/>
    <property type="match status" value="1"/>
</dbReference>
<proteinExistence type="inferred from homology"/>
<keyword evidence="7 13" id="KW-1005">Bacterial flagellum biogenesis</keyword>
<evidence type="ECO:0000256" key="13">
    <source>
        <dbReference type="RuleBase" id="RU364091"/>
    </source>
</evidence>
<feature type="region of interest" description="Disordered" evidence="14">
    <location>
        <begin position="1"/>
        <end position="30"/>
    </location>
</feature>
<dbReference type="InterPro" id="IPR006135">
    <property type="entry name" value="T3SS_substrate_exporter"/>
</dbReference>
<keyword evidence="8 13" id="KW-0653">Protein transport</keyword>
<dbReference type="NCBIfam" id="TIGR00328">
    <property type="entry name" value="flhB"/>
    <property type="match status" value="1"/>
</dbReference>
<keyword evidence="11 13" id="KW-1006">Bacterial flagellum protein export</keyword>
<feature type="region of interest" description="Disordered" evidence="14">
    <location>
        <begin position="358"/>
        <end position="380"/>
    </location>
</feature>
<evidence type="ECO:0000256" key="2">
    <source>
        <dbReference type="ARBA" id="ARBA00010690"/>
    </source>
</evidence>
<keyword evidence="16" id="KW-1185">Reference proteome</keyword>
<comment type="caution">
    <text evidence="15">The sequence shown here is derived from an EMBL/GenBank/DDBJ whole genome shotgun (WGS) entry which is preliminary data.</text>
</comment>
<dbReference type="RefSeq" id="WP_405336585.1">
    <property type="nucleotide sequence ID" value="NZ_JBANFI010000001.1"/>
</dbReference>
<evidence type="ECO:0000256" key="10">
    <source>
        <dbReference type="ARBA" id="ARBA00023136"/>
    </source>
</evidence>
<feature type="transmembrane region" description="Helical" evidence="13">
    <location>
        <begin position="148"/>
        <end position="169"/>
    </location>
</feature>
<name>A0ABW8PU22_9GAMM</name>
<reference evidence="15 16" key="1">
    <citation type="submission" date="2024-02" db="EMBL/GenBank/DDBJ databases">
        <title>Marinospirillum sp. MEB 164 isolated from Lonar lake sediment.</title>
        <authorList>
            <person name="Joshi A."/>
            <person name="Thite S."/>
        </authorList>
    </citation>
    <scope>NUCLEOTIDE SEQUENCE [LARGE SCALE GENOMIC DNA]</scope>
    <source>
        <strain evidence="15 16">MEB164</strain>
    </source>
</reference>
<gene>
    <name evidence="13 15" type="primary">flhB</name>
    <name evidence="15" type="ORF">V6U78_01795</name>
</gene>
<evidence type="ECO:0000256" key="12">
    <source>
        <dbReference type="ARBA" id="ARBA00025078"/>
    </source>
</evidence>
<evidence type="ECO:0000256" key="11">
    <source>
        <dbReference type="ARBA" id="ARBA00023225"/>
    </source>
</evidence>
<dbReference type="Gene3D" id="3.40.1690.10">
    <property type="entry name" value="secretion proteins EscU"/>
    <property type="match status" value="1"/>
</dbReference>
<dbReference type="PANTHER" id="PTHR30531">
    <property type="entry name" value="FLAGELLAR BIOSYNTHETIC PROTEIN FLHB"/>
    <property type="match status" value="1"/>
</dbReference>
<dbReference type="Proteomes" id="UP001621714">
    <property type="component" value="Unassembled WGS sequence"/>
</dbReference>
<keyword evidence="15" id="KW-0282">Flagellum</keyword>
<feature type="transmembrane region" description="Helical" evidence="13">
    <location>
        <begin position="189"/>
        <end position="213"/>
    </location>
</feature>
<feature type="transmembrane region" description="Helical" evidence="13">
    <location>
        <begin position="38"/>
        <end position="57"/>
    </location>
</feature>
<evidence type="ECO:0000256" key="3">
    <source>
        <dbReference type="ARBA" id="ARBA00021622"/>
    </source>
</evidence>
<evidence type="ECO:0000256" key="14">
    <source>
        <dbReference type="SAM" id="MobiDB-lite"/>
    </source>
</evidence>
<evidence type="ECO:0000313" key="15">
    <source>
        <dbReference type="EMBL" id="MFK7159772.1"/>
    </source>
</evidence>
<keyword evidence="4 13" id="KW-0813">Transport</keyword>
<dbReference type="InterPro" id="IPR029025">
    <property type="entry name" value="T3SS_substrate_exporter_C"/>
</dbReference>
<feature type="compositionally biased region" description="Basic and acidic residues" evidence="14">
    <location>
        <begin position="8"/>
        <end position="30"/>
    </location>
</feature>
<evidence type="ECO:0000256" key="5">
    <source>
        <dbReference type="ARBA" id="ARBA00022475"/>
    </source>
</evidence>
<dbReference type="Gene3D" id="6.10.250.2080">
    <property type="match status" value="1"/>
</dbReference>
<dbReference type="InterPro" id="IPR006136">
    <property type="entry name" value="FlhB"/>
</dbReference>
<evidence type="ECO:0000256" key="9">
    <source>
        <dbReference type="ARBA" id="ARBA00022989"/>
    </source>
</evidence>
<keyword evidence="5 13" id="KW-1003">Cell membrane</keyword>
<evidence type="ECO:0000256" key="8">
    <source>
        <dbReference type="ARBA" id="ARBA00022927"/>
    </source>
</evidence>
<keyword evidence="15" id="KW-0969">Cilium</keyword>
<organism evidence="15 16">
    <name type="scientific">Marinospirillum alkalitolerans</name>
    <dbReference type="NCBI Taxonomy" id="3123374"/>
    <lineage>
        <taxon>Bacteria</taxon>
        <taxon>Pseudomonadati</taxon>
        <taxon>Pseudomonadota</taxon>
        <taxon>Gammaproteobacteria</taxon>
        <taxon>Oceanospirillales</taxon>
        <taxon>Oceanospirillaceae</taxon>
        <taxon>Marinospirillum</taxon>
    </lineage>
</organism>
<dbReference type="EMBL" id="JBANFI010000001">
    <property type="protein sequence ID" value="MFK7159772.1"/>
    <property type="molecule type" value="Genomic_DNA"/>
</dbReference>
<dbReference type="Pfam" id="PF01312">
    <property type="entry name" value="Bac_export_2"/>
    <property type="match status" value="1"/>
</dbReference>
<evidence type="ECO:0000256" key="7">
    <source>
        <dbReference type="ARBA" id="ARBA00022795"/>
    </source>
</evidence>
<keyword evidence="15" id="KW-0966">Cell projection</keyword>
<dbReference type="SUPFAM" id="SSF160544">
    <property type="entry name" value="EscU C-terminal domain-like"/>
    <property type="match status" value="1"/>
</dbReference>
<comment type="function">
    <text evidence="12 13">Required for formation of the rod structure in the basal body of the flagellar apparatus. Together with FliI and FliH, may constitute the export apparatus of flagellin.</text>
</comment>
<evidence type="ECO:0000256" key="4">
    <source>
        <dbReference type="ARBA" id="ARBA00022448"/>
    </source>
</evidence>
<evidence type="ECO:0000256" key="6">
    <source>
        <dbReference type="ARBA" id="ARBA00022692"/>
    </source>
</evidence>
<keyword evidence="6 13" id="KW-0812">Transmembrane</keyword>
<evidence type="ECO:0000313" key="16">
    <source>
        <dbReference type="Proteomes" id="UP001621714"/>
    </source>
</evidence>
<keyword evidence="10 13" id="KW-0472">Membrane</keyword>
<dbReference type="PRINTS" id="PR00950">
    <property type="entry name" value="TYPE3IMSPROT"/>
</dbReference>
<keyword evidence="9 13" id="KW-1133">Transmembrane helix</keyword>
<comment type="subcellular location">
    <subcellularLocation>
        <location evidence="1">Cell membrane</location>
        <topology evidence="1">Multi-pass membrane protein</topology>
    </subcellularLocation>
</comment>
<sequence length="380" mass="42738">MAQENQDGQEKTEEPTAKRKEDSRRDGEVARSKELSTALLLLSAGMALLVFGGWMGARGMELFAYNFTLTRADVMTHEAMFTHFRTSVWHALWVTLPFLIVLFFMGALSQIMVGGWNMTAKALVPKFSKLNPISGIKRIFSKNSLVEFVKSVAKVLLVGTTSLIIIWGLKEEFAGLGAMALEPAIAKGSYLIVWSFLAISLSLIIVVLIDVPWQLHQHNEKIKMTRQEVKDEFKNTEGKPEVKSRIRRLQMEMAQRRMMADVPQADVVITNPTHYAVALKYSEDGQQAPLVLAKGTDHLAAKIREIADHYQIPVLQQPPLTRAIYYTTEIGEEIPQKLYMAVAQVLAYVYQMKQHQKGKAKRPSGLKQVDVPKDLDPEAE</sequence>
<accession>A0ABW8PU22</accession>
<comment type="similarity">
    <text evidence="2 13">Belongs to the type III secretion exporter family.</text>
</comment>